<sequence length="168" mass="18610">MAVASPTTTPDNPNILFPRVLVPLDERNADSNLFGASGFSGLIGSNKSKDRAYTLTTFDIDSTKNKCTLKFVITENPNQPGPGLFKDNLRFDVWAYQDFDSKTVTWNNRGSPGEYYGRIQVIRNAESSQINFKCIGSSISLLLMPVDNDVIGWVEEVQPRVGLIMTQA</sequence>
<gene>
    <name evidence="2" type="ORF">NEOLI_004257</name>
</gene>
<evidence type="ECO:0000313" key="2">
    <source>
        <dbReference type="EMBL" id="OLL24731.1"/>
    </source>
</evidence>
<comment type="caution">
    <text evidence="2">The sequence shown here is derived from an EMBL/GenBank/DDBJ whole genome shotgun (WGS) entry which is preliminary data.</text>
</comment>
<dbReference type="EMBL" id="LXFE01000647">
    <property type="protein sequence ID" value="OLL24731.1"/>
    <property type="molecule type" value="Genomic_DNA"/>
</dbReference>
<dbReference type="Pfam" id="PF09792">
    <property type="entry name" value="But2"/>
    <property type="match status" value="1"/>
</dbReference>
<evidence type="ECO:0000259" key="1">
    <source>
        <dbReference type="Pfam" id="PF09792"/>
    </source>
</evidence>
<organism evidence="2 3">
    <name type="scientific">Neolecta irregularis (strain DAH-3)</name>
    <dbReference type="NCBI Taxonomy" id="1198029"/>
    <lineage>
        <taxon>Eukaryota</taxon>
        <taxon>Fungi</taxon>
        <taxon>Dikarya</taxon>
        <taxon>Ascomycota</taxon>
        <taxon>Taphrinomycotina</taxon>
        <taxon>Neolectales</taxon>
        <taxon>Neolectaceae</taxon>
        <taxon>Neolecta</taxon>
    </lineage>
</organism>
<evidence type="ECO:0000313" key="3">
    <source>
        <dbReference type="Proteomes" id="UP000186594"/>
    </source>
</evidence>
<accession>A0A1U7LQD4</accession>
<feature type="domain" description="Ubiquitin 3 binding protein But2 C-terminal" evidence="1">
    <location>
        <begin position="17"/>
        <end position="159"/>
    </location>
</feature>
<protein>
    <recommendedName>
        <fullName evidence="1">Ubiquitin 3 binding protein But2 C-terminal domain-containing protein</fullName>
    </recommendedName>
</protein>
<dbReference type="AlphaFoldDB" id="A0A1U7LQD4"/>
<proteinExistence type="predicted"/>
<keyword evidence="3" id="KW-1185">Reference proteome</keyword>
<name>A0A1U7LQD4_NEOID</name>
<dbReference type="InterPro" id="IPR018620">
    <property type="entry name" value="Ubiquitin3-bd_protein_But2_C"/>
</dbReference>
<reference evidence="2 3" key="1">
    <citation type="submission" date="2016-04" db="EMBL/GenBank/DDBJ databases">
        <title>Evolutionary innovation and constraint leading to complex multicellularity in the Ascomycota.</title>
        <authorList>
            <person name="Cisse O."/>
            <person name="Nguyen A."/>
            <person name="Hewitt D.A."/>
            <person name="Jedd G."/>
            <person name="Stajich J.E."/>
        </authorList>
    </citation>
    <scope>NUCLEOTIDE SEQUENCE [LARGE SCALE GENOMIC DNA]</scope>
    <source>
        <strain evidence="2 3">DAH-3</strain>
    </source>
</reference>
<dbReference type="Proteomes" id="UP000186594">
    <property type="component" value="Unassembled WGS sequence"/>
</dbReference>